<dbReference type="Proteomes" id="UP000539372">
    <property type="component" value="Unassembled WGS sequence"/>
</dbReference>
<evidence type="ECO:0000256" key="3">
    <source>
        <dbReference type="SAM" id="MobiDB-lite"/>
    </source>
</evidence>
<dbReference type="InterPro" id="IPR050595">
    <property type="entry name" value="Bact_response_regulator"/>
</dbReference>
<dbReference type="SMART" id="SM00448">
    <property type="entry name" value="REC"/>
    <property type="match status" value="1"/>
</dbReference>
<dbReference type="Gene3D" id="3.40.50.2300">
    <property type="match status" value="1"/>
</dbReference>
<dbReference type="AlphaFoldDB" id="A0A7Y0E0V8"/>
<evidence type="ECO:0000313" key="6">
    <source>
        <dbReference type="Proteomes" id="UP000539372"/>
    </source>
</evidence>
<feature type="compositionally biased region" description="Basic and acidic residues" evidence="3">
    <location>
        <begin position="157"/>
        <end position="176"/>
    </location>
</feature>
<keyword evidence="6" id="KW-1185">Reference proteome</keyword>
<keyword evidence="1 2" id="KW-0597">Phosphoprotein</keyword>
<feature type="compositionally biased region" description="Acidic residues" evidence="3">
    <location>
        <begin position="409"/>
        <end position="421"/>
    </location>
</feature>
<dbReference type="InterPro" id="IPR001789">
    <property type="entry name" value="Sig_transdc_resp-reg_receiver"/>
</dbReference>
<feature type="region of interest" description="Disordered" evidence="3">
    <location>
        <begin position="157"/>
        <end position="177"/>
    </location>
</feature>
<feature type="domain" description="Response regulatory" evidence="4">
    <location>
        <begin position="8"/>
        <end position="137"/>
    </location>
</feature>
<accession>A0A7Y0E0V8</accession>
<dbReference type="PANTHER" id="PTHR44591">
    <property type="entry name" value="STRESS RESPONSE REGULATOR PROTEIN 1"/>
    <property type="match status" value="1"/>
</dbReference>
<feature type="modified residue" description="4-aspartylphosphate" evidence="2">
    <location>
        <position position="68"/>
    </location>
</feature>
<protein>
    <submittedName>
        <fullName evidence="5">Response regulator</fullName>
    </submittedName>
</protein>
<dbReference type="InterPro" id="IPR011006">
    <property type="entry name" value="CheY-like_superfamily"/>
</dbReference>
<feature type="compositionally biased region" description="Acidic residues" evidence="3">
    <location>
        <begin position="391"/>
        <end position="400"/>
    </location>
</feature>
<evidence type="ECO:0000256" key="2">
    <source>
        <dbReference type="PROSITE-ProRule" id="PRU00169"/>
    </source>
</evidence>
<feature type="compositionally biased region" description="Basic residues" evidence="3">
    <location>
        <begin position="357"/>
        <end position="366"/>
    </location>
</feature>
<dbReference type="InterPro" id="IPR036641">
    <property type="entry name" value="HPT_dom_sf"/>
</dbReference>
<organism evidence="5 6">
    <name type="scientific">Pacificispira spongiicola</name>
    <dbReference type="NCBI Taxonomy" id="2729598"/>
    <lineage>
        <taxon>Bacteria</taxon>
        <taxon>Pseudomonadati</taxon>
        <taxon>Pseudomonadota</taxon>
        <taxon>Alphaproteobacteria</taxon>
        <taxon>Rhodospirillales</taxon>
        <taxon>Rhodospirillaceae</taxon>
        <taxon>Pacificispira</taxon>
    </lineage>
</organism>
<comment type="caution">
    <text evidence="5">The sequence shown here is derived from an EMBL/GenBank/DDBJ whole genome shotgun (WGS) entry which is preliminary data.</text>
</comment>
<dbReference type="SUPFAM" id="SSF47226">
    <property type="entry name" value="Histidine-containing phosphotransfer domain, HPT domain"/>
    <property type="match status" value="1"/>
</dbReference>
<gene>
    <name evidence="5" type="ORF">HH303_11790</name>
</gene>
<evidence type="ECO:0000256" key="1">
    <source>
        <dbReference type="ARBA" id="ARBA00022553"/>
    </source>
</evidence>
<dbReference type="EMBL" id="JABBNT010000003">
    <property type="protein sequence ID" value="NMM45165.1"/>
    <property type="molecule type" value="Genomic_DNA"/>
</dbReference>
<evidence type="ECO:0000259" key="4">
    <source>
        <dbReference type="PROSITE" id="PS50110"/>
    </source>
</evidence>
<proteinExistence type="predicted"/>
<name>A0A7Y0E0V8_9PROT</name>
<dbReference type="PROSITE" id="PS50110">
    <property type="entry name" value="RESPONSE_REGULATORY"/>
    <property type="match status" value="1"/>
</dbReference>
<dbReference type="GO" id="GO:0000160">
    <property type="term" value="P:phosphorelay signal transduction system"/>
    <property type="evidence" value="ECO:0007669"/>
    <property type="project" value="InterPro"/>
</dbReference>
<dbReference type="RefSeq" id="WP_169625528.1">
    <property type="nucleotide sequence ID" value="NZ_JABBNT010000003.1"/>
</dbReference>
<feature type="region of interest" description="Disordered" evidence="3">
    <location>
        <begin position="351"/>
        <end position="421"/>
    </location>
</feature>
<evidence type="ECO:0000313" key="5">
    <source>
        <dbReference type="EMBL" id="NMM45165.1"/>
    </source>
</evidence>
<dbReference type="PANTHER" id="PTHR44591:SF3">
    <property type="entry name" value="RESPONSE REGULATORY DOMAIN-CONTAINING PROTEIN"/>
    <property type="match status" value="1"/>
</dbReference>
<dbReference type="Pfam" id="PF00072">
    <property type="entry name" value="Response_reg"/>
    <property type="match status" value="1"/>
</dbReference>
<dbReference type="SUPFAM" id="SSF52172">
    <property type="entry name" value="CheY-like"/>
    <property type="match status" value="1"/>
</dbReference>
<reference evidence="5 6" key="1">
    <citation type="submission" date="2020-04" db="EMBL/GenBank/DDBJ databases">
        <title>Rhodospirillaceae bacterium KN72 isolated from deep sea.</title>
        <authorList>
            <person name="Zhang D.-C."/>
        </authorList>
    </citation>
    <scope>NUCLEOTIDE SEQUENCE [LARGE SCALE GENOMIC DNA]</scope>
    <source>
        <strain evidence="5 6">KN72</strain>
    </source>
</reference>
<sequence length="421" mass="47218">MSGLRSTTILVVEDQMQIRGLLASVLRTFGVGNILRASNGAEAIELLRTVSRDPAAAGASRVDAILSDWVMHPVDGAMLLRWVRKHKESPNRFLPFVMITAFSDPHRVELARDLGVTEFLSKPFSAQSVAIHLMAALKDKRRFVRVGQFFGPDRRRRESLTAKDRRDAEKSDEEKGVTFYDPPMDLRRRVASADIDIQRILEVQREMDSWAEDFRDWTDDFIKQIDAALGACRGSETADRLRPFNRINFLAHEMRGQGGTFGYPLVSKVARSLFDLTLHNLDRSDACCDLIEEHVRILKAVVRERITGDGGIIGRELMQELERANAKFLRNSSGLQYVSRAFHDANVHNLEEPAAPKPKKPPAKKHLLSEEKSAAPEDAGDRDEAIPDGPIPDDDDPNDVDPDKGADAFDIDISDQEDADR</sequence>